<feature type="region of interest" description="Disordered" evidence="1">
    <location>
        <begin position="101"/>
        <end position="124"/>
    </location>
</feature>
<comment type="caution">
    <text evidence="2">The sequence shown here is derived from an EMBL/GenBank/DDBJ whole genome shotgun (WGS) entry which is preliminary data.</text>
</comment>
<protein>
    <submittedName>
        <fullName evidence="2">Uncharacterized protein</fullName>
    </submittedName>
</protein>
<accession>A0ABR1AEH7</accession>
<name>A0ABR1AEH7_POLSC</name>
<dbReference type="Proteomes" id="UP001359485">
    <property type="component" value="Unassembled WGS sequence"/>
</dbReference>
<reference evidence="2 3" key="1">
    <citation type="submission" date="2023-09" db="EMBL/GenBank/DDBJ databases">
        <title>Genomes of two closely related lineages of the louse Polyplax serrata with different host specificities.</title>
        <authorList>
            <person name="Martinu J."/>
            <person name="Tarabai H."/>
            <person name="Stefka J."/>
            <person name="Hypsa V."/>
        </authorList>
    </citation>
    <scope>NUCLEOTIDE SEQUENCE [LARGE SCALE GENOMIC DNA]</scope>
    <source>
        <strain evidence="2">98ZLc_SE</strain>
    </source>
</reference>
<feature type="compositionally biased region" description="Basic residues" evidence="1">
    <location>
        <begin position="115"/>
        <end position="124"/>
    </location>
</feature>
<evidence type="ECO:0000313" key="3">
    <source>
        <dbReference type="Proteomes" id="UP001359485"/>
    </source>
</evidence>
<evidence type="ECO:0000313" key="2">
    <source>
        <dbReference type="EMBL" id="KAK6617671.1"/>
    </source>
</evidence>
<sequence>MREKENGGEPKSTQTLWPKPKNMPKSIMRKPFHLLQHSGYSGLVVDSWARERALAPSRPMRTITGRTICLIIKIMGTMRNLASEEDDEEEFGSNLQVFGACQRPTRGRPSQGFHPRCRSKNFGP</sequence>
<gene>
    <name evidence="2" type="ORF">RUM44_005259</name>
</gene>
<dbReference type="EMBL" id="JAWJWF010000051">
    <property type="protein sequence ID" value="KAK6617671.1"/>
    <property type="molecule type" value="Genomic_DNA"/>
</dbReference>
<organism evidence="2 3">
    <name type="scientific">Polyplax serrata</name>
    <name type="common">Common mouse louse</name>
    <dbReference type="NCBI Taxonomy" id="468196"/>
    <lineage>
        <taxon>Eukaryota</taxon>
        <taxon>Metazoa</taxon>
        <taxon>Ecdysozoa</taxon>
        <taxon>Arthropoda</taxon>
        <taxon>Hexapoda</taxon>
        <taxon>Insecta</taxon>
        <taxon>Pterygota</taxon>
        <taxon>Neoptera</taxon>
        <taxon>Paraneoptera</taxon>
        <taxon>Psocodea</taxon>
        <taxon>Troctomorpha</taxon>
        <taxon>Phthiraptera</taxon>
        <taxon>Anoplura</taxon>
        <taxon>Polyplacidae</taxon>
        <taxon>Polyplax</taxon>
    </lineage>
</organism>
<keyword evidence="3" id="KW-1185">Reference proteome</keyword>
<feature type="region of interest" description="Disordered" evidence="1">
    <location>
        <begin position="1"/>
        <end position="23"/>
    </location>
</feature>
<evidence type="ECO:0000256" key="1">
    <source>
        <dbReference type="SAM" id="MobiDB-lite"/>
    </source>
</evidence>
<proteinExistence type="predicted"/>